<proteinExistence type="predicted"/>
<feature type="region of interest" description="Disordered" evidence="7">
    <location>
        <begin position="795"/>
        <end position="814"/>
    </location>
</feature>
<name>A0A2T4SD77_9STAP</name>
<dbReference type="OrthoDB" id="7051771at2"/>
<evidence type="ECO:0000259" key="9">
    <source>
        <dbReference type="PROSITE" id="PS50156"/>
    </source>
</evidence>
<feature type="transmembrane region" description="Helical" evidence="8">
    <location>
        <begin position="301"/>
        <end position="330"/>
    </location>
</feature>
<dbReference type="GO" id="GO:0005886">
    <property type="term" value="C:plasma membrane"/>
    <property type="evidence" value="ECO:0007669"/>
    <property type="project" value="UniProtKB-SubCell"/>
</dbReference>
<keyword evidence="3 8" id="KW-0812">Transmembrane</keyword>
<feature type="transmembrane region" description="Helical" evidence="8">
    <location>
        <begin position="587"/>
        <end position="611"/>
    </location>
</feature>
<sequence>MAKFLYKLGSFVAKHKWWSIVAWVVILAAIIIPLTISSPKFDNDITMNGLQSLDTNNKIEDEFGQDSEKAQIRVVFKSDSDNGIVKQDMTKDVKDTLKDIKDNDKDIKDITDPYDNKQISEDKSTAFADINYDVSATSLKQDSKDEVKDQVEKLEEDHNVQVELMGTGMESTEIGGASEIIGVIVAFVVLLITFGSFIAAGMPIISALLGLGTGVGIISLLTYAFDIPNVTLTLSVMIGLAVGIDYALFILFRYRQIVKSEPNHIKAIGLAVGTAGSAVIFAGVTVIIAVCGLSLVGIDFLAVMGFASAISVFVAVVSALTLLPALISIFHKKIHPKQTKSEFDGDVDTKWSKFVVGKPLAAVLIGLIILVVAAIPINDMRLGIPDDGMKPEDTTQKKAYDIVSDKFGEGFNGQIAMLVNVKDQNDNPEDLQKDLQSLTKDINDMDHVDMATPPQLSDSKDYALVAIIPEKGPNAQSTNDLVHDLRDYDDDARDKYNFKTEVSGQSVINIDMSQKLNEAIPLFAGVIVALAFVLLMVVFRSIIIPLKAVLGFVLSLVATLGFTTLVMQKGFMSGLFGVDTTGPLLAFLPVITIGLLFGLAMDYEVFLMSRIHEEYSKTRNNEHSIKVGIKESGPVVVAAALIMFSVFIAFVFQDDVMIKSMGLSLAFGILFDAFIVRLLLIPALTQLFGKASWYMPAWLNRILPHVDIEGHALQSEMPSSNYANINQSTHHDNYDRSFSIQKQPSYAKEDNHTVIVDHKTKVLYNEIAQQTTQPEFLYEALKSYKKDLLSSQDESEIQSSVARKPRNKQVNKQGNADDQIVELLSQQSENIRHLNELIEKAINKNK</sequence>
<feature type="transmembrane region" description="Helical" evidence="8">
    <location>
        <begin position="658"/>
        <end position="680"/>
    </location>
</feature>
<dbReference type="AlphaFoldDB" id="A0A2T4SD77"/>
<evidence type="ECO:0000256" key="8">
    <source>
        <dbReference type="SAM" id="Phobius"/>
    </source>
</evidence>
<dbReference type="InterPro" id="IPR050545">
    <property type="entry name" value="Mycobact_MmpL"/>
</dbReference>
<evidence type="ECO:0000313" key="10">
    <source>
        <dbReference type="EMBL" id="PTK60423.1"/>
    </source>
</evidence>
<feature type="domain" description="SSD" evidence="9">
    <location>
        <begin position="518"/>
        <end position="686"/>
    </location>
</feature>
<organism evidence="10 12">
    <name type="scientific">Staphylococcus nepalensis</name>
    <dbReference type="NCBI Taxonomy" id="214473"/>
    <lineage>
        <taxon>Bacteria</taxon>
        <taxon>Bacillati</taxon>
        <taxon>Bacillota</taxon>
        <taxon>Bacilli</taxon>
        <taxon>Bacillales</taxon>
        <taxon>Staphylococcaceae</taxon>
        <taxon>Staphylococcus</taxon>
    </lineage>
</organism>
<feature type="transmembrane region" description="Helical" evidence="8">
    <location>
        <begin position="632"/>
        <end position="652"/>
    </location>
</feature>
<feature type="transmembrane region" description="Helical" evidence="8">
    <location>
        <begin position="207"/>
        <end position="225"/>
    </location>
</feature>
<evidence type="ECO:0000256" key="2">
    <source>
        <dbReference type="ARBA" id="ARBA00022475"/>
    </source>
</evidence>
<dbReference type="Gene3D" id="1.20.1640.10">
    <property type="entry name" value="Multidrug efflux transporter AcrB transmembrane domain"/>
    <property type="match status" value="2"/>
</dbReference>
<dbReference type="RefSeq" id="WP_103373521.1">
    <property type="nucleotide sequence ID" value="NZ_BMCF01000001.1"/>
</dbReference>
<feature type="transmembrane region" description="Helical" evidence="8">
    <location>
        <begin position="519"/>
        <end position="539"/>
    </location>
</feature>
<dbReference type="PROSITE" id="PS50156">
    <property type="entry name" value="SSD"/>
    <property type="match status" value="2"/>
</dbReference>
<keyword evidence="6" id="KW-0175">Coiled coil</keyword>
<dbReference type="Proteomes" id="UP000254412">
    <property type="component" value="Unassembled WGS sequence"/>
</dbReference>
<dbReference type="EMBL" id="PZHR01000006">
    <property type="protein sequence ID" value="PTK60423.1"/>
    <property type="molecule type" value="Genomic_DNA"/>
</dbReference>
<dbReference type="Pfam" id="PF03176">
    <property type="entry name" value="MMPL"/>
    <property type="match status" value="2"/>
</dbReference>
<feature type="transmembrane region" description="Helical" evidence="8">
    <location>
        <begin position="180"/>
        <end position="200"/>
    </location>
</feature>
<evidence type="ECO:0000313" key="11">
    <source>
        <dbReference type="EMBL" id="SUM54154.1"/>
    </source>
</evidence>
<evidence type="ECO:0000256" key="1">
    <source>
        <dbReference type="ARBA" id="ARBA00004651"/>
    </source>
</evidence>
<feature type="transmembrane region" description="Helical" evidence="8">
    <location>
        <begin position="231"/>
        <end position="255"/>
    </location>
</feature>
<keyword evidence="4 8" id="KW-1133">Transmembrane helix</keyword>
<evidence type="ECO:0000313" key="12">
    <source>
        <dbReference type="Proteomes" id="UP000240400"/>
    </source>
</evidence>
<keyword evidence="2" id="KW-1003">Cell membrane</keyword>
<dbReference type="PANTHER" id="PTHR33406:SF13">
    <property type="entry name" value="MEMBRANE PROTEIN YDFJ"/>
    <property type="match status" value="1"/>
</dbReference>
<dbReference type="SUPFAM" id="SSF82866">
    <property type="entry name" value="Multidrug efflux transporter AcrB transmembrane domain"/>
    <property type="match status" value="2"/>
</dbReference>
<feature type="transmembrane region" description="Helical" evidence="8">
    <location>
        <begin position="360"/>
        <end position="377"/>
    </location>
</feature>
<dbReference type="Proteomes" id="UP000240400">
    <property type="component" value="Unassembled WGS sequence"/>
</dbReference>
<keyword evidence="5 8" id="KW-0472">Membrane</keyword>
<evidence type="ECO:0000256" key="5">
    <source>
        <dbReference type="ARBA" id="ARBA00023136"/>
    </source>
</evidence>
<evidence type="ECO:0000256" key="4">
    <source>
        <dbReference type="ARBA" id="ARBA00022989"/>
    </source>
</evidence>
<feature type="domain" description="SSD" evidence="9">
    <location>
        <begin position="204"/>
        <end position="329"/>
    </location>
</feature>
<gene>
    <name evidence="11" type="primary">ydgH</name>
    <name evidence="10" type="ORF">BUZ61_02305</name>
    <name evidence="11" type="ORF">NCTC13834_00439</name>
</gene>
<protein>
    <submittedName>
        <fullName evidence="10">MMPL family transporter</fullName>
    </submittedName>
    <submittedName>
        <fullName evidence="11">RND superfamily drug exporter</fullName>
    </submittedName>
</protein>
<evidence type="ECO:0000256" key="6">
    <source>
        <dbReference type="SAM" id="Coils"/>
    </source>
</evidence>
<dbReference type="InterPro" id="IPR000731">
    <property type="entry name" value="SSD"/>
</dbReference>
<evidence type="ECO:0000256" key="3">
    <source>
        <dbReference type="ARBA" id="ARBA00022692"/>
    </source>
</evidence>
<feature type="transmembrane region" description="Helical" evidence="8">
    <location>
        <begin position="267"/>
        <end position="295"/>
    </location>
</feature>
<reference evidence="10" key="2">
    <citation type="submission" date="2018-03" db="EMBL/GenBank/DDBJ databases">
        <authorList>
            <person name="Keele B.F."/>
        </authorList>
    </citation>
    <scope>NUCLEOTIDE SEQUENCE</scope>
    <source>
        <strain evidence="10">SNUC 4337</strain>
    </source>
</reference>
<evidence type="ECO:0000256" key="7">
    <source>
        <dbReference type="SAM" id="MobiDB-lite"/>
    </source>
</evidence>
<reference evidence="10 12" key="1">
    <citation type="journal article" date="2016" name="Front. Microbiol.">
        <title>Comprehensive Phylogenetic Analysis of Bovine Non-aureus Staphylococci Species Based on Whole-Genome Sequencing.</title>
        <authorList>
            <person name="Naushad S."/>
            <person name="Barkema H.W."/>
            <person name="Luby C."/>
            <person name="Condas L.A."/>
            <person name="Nobrega D.B."/>
            <person name="Carson D.A."/>
            <person name="De Buck J."/>
        </authorList>
    </citation>
    <scope>NUCLEOTIDE SEQUENCE [LARGE SCALE GENOMIC DNA]</scope>
    <source>
        <strain evidence="10 12">SNUC 4337</strain>
    </source>
</reference>
<comment type="subcellular location">
    <subcellularLocation>
        <location evidence="1">Cell membrane</location>
        <topology evidence="1">Multi-pass membrane protein</topology>
    </subcellularLocation>
</comment>
<dbReference type="InterPro" id="IPR004869">
    <property type="entry name" value="MMPL_dom"/>
</dbReference>
<reference evidence="11 13" key="3">
    <citation type="submission" date="2018-06" db="EMBL/GenBank/DDBJ databases">
        <authorList>
            <consortium name="Pathogen Informatics"/>
            <person name="Doyle S."/>
        </authorList>
    </citation>
    <scope>NUCLEOTIDE SEQUENCE [LARGE SCALE GENOMIC DNA]</scope>
    <source>
        <strain evidence="11 13">NCTC13834</strain>
    </source>
</reference>
<dbReference type="EMBL" id="UHDS01000001">
    <property type="protein sequence ID" value="SUM54154.1"/>
    <property type="molecule type" value="Genomic_DNA"/>
</dbReference>
<feature type="transmembrane region" description="Helical" evidence="8">
    <location>
        <begin position="546"/>
        <end position="567"/>
    </location>
</feature>
<accession>A0A2T4SD77</accession>
<dbReference type="PANTHER" id="PTHR33406">
    <property type="entry name" value="MEMBRANE PROTEIN MJ1562-RELATED"/>
    <property type="match status" value="1"/>
</dbReference>
<feature type="coiled-coil region" evidence="6">
    <location>
        <begin position="137"/>
        <end position="164"/>
    </location>
</feature>
<feature type="transmembrane region" description="Helical" evidence="8">
    <location>
        <begin position="20"/>
        <end position="38"/>
    </location>
</feature>
<evidence type="ECO:0000313" key="13">
    <source>
        <dbReference type="Proteomes" id="UP000254412"/>
    </source>
</evidence>